<dbReference type="EMBL" id="JAAWUZ010000034">
    <property type="protein sequence ID" value="NSG30546.1"/>
    <property type="molecule type" value="Genomic_DNA"/>
</dbReference>
<evidence type="ECO:0000313" key="1">
    <source>
        <dbReference type="EMBL" id="NSG30546.1"/>
    </source>
</evidence>
<name>A0ABX2H0I0_9FIRM</name>
<dbReference type="Proteomes" id="UP000821846">
    <property type="component" value="Unassembled WGS sequence"/>
</dbReference>
<sequence>MAFSKEHRRIAELKNIERHHGFMDVDGATIQECAEFIMTPVENEETRQNAKNISSTFGNVIAWLINVSSAKKEISGVNEKQLLSLYLCLAQAPYNGSEMKYTLHTFDKDNPIDQKMMKDLRKLKLDEEDTGMEKEPDRVLQVSVDGEVLAMYFPKWKCFVPGVRFPQSEKCCKVPEEFMAGNPHITKRCRALLTNLIAKGANAKVLGKVLDYIGGALTDAEMELYRAEPAETLPEEVIKYIQETSAKADPLAVCNYMGSSVSEKVLRQPVLINTGTRCLSDINDTFGEISDRLIVIPPVQNVRSIKEAGYKFARETVNGIPKWIEFRARLDGELCHKIYAAGKSGFRICQPDNYIDMAYMVPEGILAKYNYLVQGSAAGAITNDNLETRWNVFPEDPGSSVIRLTSNQYDGDWEIHQRSLRIERMELCDREGNVLGTIVMPKILTPERKNQKMYLSLDPAGATSVRLKSIEGSGKSEAISYENLTFPLTPTATTEFNQTLERRLMDSGESGTHFDSLLQQFFPETMGNWSALMVESRIWKPDEQVLFAALKDSPGTMTEAMTNIGVISNMKEVLTRSNLKVRDRQLISMALKQYIGIMILEGILALAREGFSVPYNNLEFMISYPENGSGEGITKQLLDIIRGAIEMVNEYLLPEAQLEEGHNITFCSESEAAAVWHQLNPPGNVFIGEGVALGSLDIGYSTSDFSLRVNGKLYLSSVPYAAQRVTNGTLAKVYEGGNAAALMRCFSGGSRELKKQAEDAIRQAMASRQGELYERLGFNLSLNRLFTECRFQVTSVNADEFQMKVQELTEARLNIGIPAYACTIVRALKDEALAEDGEILLGPVGKGSLALNNTAPGFADRFTSRLYEEINYLLKSDPSFEGAEYTGRIRLLTNNDTEKLSVAQGMIDMKEHTHTRAEIMVQGEPTEHYLDVLYGSGMDADNEAKEQFRDELAGLSRHATKAAQQEKQSELYEQAFGKLIGDYTYQKFEEAFERFGYTGIEEAIMDTGVLDSQIARTVEENFDNLRAQLQQQSEELIMATPFVEEEMLCGAMIDLALKRISLFEEP</sequence>
<accession>A0ABX2H0I0</accession>
<gene>
    <name evidence="1" type="ORF">HFM93_09705</name>
</gene>
<evidence type="ECO:0000313" key="2">
    <source>
        <dbReference type="Proteomes" id="UP000821846"/>
    </source>
</evidence>
<protein>
    <submittedName>
        <fullName evidence="1">Uncharacterized protein</fullName>
    </submittedName>
</protein>
<comment type="caution">
    <text evidence="1">The sequence shown here is derived from an EMBL/GenBank/DDBJ whole genome shotgun (WGS) entry which is preliminary data.</text>
</comment>
<keyword evidence="2" id="KW-1185">Reference proteome</keyword>
<proteinExistence type="predicted"/>
<dbReference type="RefSeq" id="WP_173866515.1">
    <property type="nucleotide sequence ID" value="NZ_JAAWUU010000033.1"/>
</dbReference>
<reference evidence="1 2" key="1">
    <citation type="journal article" date="2020" name="Cell Host Microbe">
        <title>Functional and Genomic Variation between Human-Derived Isolates of Lachnospiraceae Reveals Inter- and Intra-Species Diversity.</title>
        <authorList>
            <person name="Sorbara M.T."/>
            <person name="Littmann E.R."/>
            <person name="Fontana E."/>
            <person name="Moody T.U."/>
            <person name="Kohout C.E."/>
            <person name="Gjonbalaj M."/>
            <person name="Eaton V."/>
            <person name="Seok R."/>
            <person name="Leiner I.M."/>
            <person name="Pamer E.G."/>
        </authorList>
    </citation>
    <scope>NUCLEOTIDE SEQUENCE [LARGE SCALE GENOMIC DNA]</scope>
    <source>
        <strain evidence="1 2">MSK.14.16</strain>
    </source>
</reference>
<organism evidence="1 2">
    <name type="scientific">Faecalicatena fissicatena</name>
    <dbReference type="NCBI Taxonomy" id="290055"/>
    <lineage>
        <taxon>Bacteria</taxon>
        <taxon>Bacillati</taxon>
        <taxon>Bacillota</taxon>
        <taxon>Clostridia</taxon>
        <taxon>Lachnospirales</taxon>
        <taxon>Lachnospiraceae</taxon>
        <taxon>Faecalicatena</taxon>
    </lineage>
</organism>